<dbReference type="SUPFAM" id="SSF46689">
    <property type="entry name" value="Homeodomain-like"/>
    <property type="match status" value="1"/>
</dbReference>
<dbReference type="InterPro" id="IPR002197">
    <property type="entry name" value="HTH_Fis"/>
</dbReference>
<keyword evidence="7" id="KW-0597">Phosphoprotein</keyword>
<evidence type="ECO:0000313" key="11">
    <source>
        <dbReference type="Proteomes" id="UP001556118"/>
    </source>
</evidence>
<evidence type="ECO:0000256" key="7">
    <source>
        <dbReference type="PROSITE-ProRule" id="PRU00169"/>
    </source>
</evidence>
<keyword evidence="3" id="KW-0902">Two-component regulatory system</keyword>
<evidence type="ECO:0000256" key="2">
    <source>
        <dbReference type="ARBA" id="ARBA00022840"/>
    </source>
</evidence>
<feature type="modified residue" description="4-aspartylphosphate" evidence="7">
    <location>
        <position position="59"/>
    </location>
</feature>
<dbReference type="EMBL" id="JBFNXR010000021">
    <property type="protein sequence ID" value="MEW9854511.1"/>
    <property type="molecule type" value="Genomic_DNA"/>
</dbReference>
<sequence length="450" mass="47424">MFARSSNLIRLTLVGTPQGEFRLAAEMAREAGAQVVMTDSLQAALEALRRHAGDLVMVDVTLDAPDFLRRLRAERIGVPVLACGIHAPAERAVAAIRAGALDYIPLPPDRELIAAAILNLGHRVSSPVGEDPVLKHAMSYAQAVAPSDAPVLIAGEAGTGKEVMARMIHEVSGRCERFVVVECAGVAAEVIESELFGHDAGAFVTAVAPRVGRLEEAGEGTVFLREIGALPAVTQARLVGILQDGIIRGRPGGGTAPLRARIIASSSRDLSAQVAAGTFRADLLARLGLLRIELPPLRARGDDIAMLAVHFAECLAGANGLEPRPLSAEALERLKCHDWPGNVRELEDVIHRAILLARGPVIESDALVLSDGLQIRPAEGAGETGSAELEIGSLVGRSVADVERELILQTLKRCGGNRTTASTILGISVRTMRNKLKSFIEAGITIAPAA</sequence>
<dbReference type="InterPro" id="IPR002078">
    <property type="entry name" value="Sigma_54_int"/>
</dbReference>
<dbReference type="SMART" id="SM00382">
    <property type="entry name" value="AAA"/>
    <property type="match status" value="1"/>
</dbReference>
<feature type="domain" description="Response regulatory" evidence="9">
    <location>
        <begin position="10"/>
        <end position="121"/>
    </location>
</feature>
<dbReference type="PROSITE" id="PS50045">
    <property type="entry name" value="SIGMA54_INTERACT_4"/>
    <property type="match status" value="1"/>
</dbReference>
<dbReference type="InterPro" id="IPR001789">
    <property type="entry name" value="Sig_transdc_resp-reg_receiver"/>
</dbReference>
<dbReference type="Gene3D" id="3.40.50.2300">
    <property type="match status" value="1"/>
</dbReference>
<keyword evidence="5" id="KW-0238">DNA-binding</keyword>
<organism evidence="10 11">
    <name type="scientific">Novosphingobium rhizovicinum</name>
    <dbReference type="NCBI Taxonomy" id="3228928"/>
    <lineage>
        <taxon>Bacteria</taxon>
        <taxon>Pseudomonadati</taxon>
        <taxon>Pseudomonadota</taxon>
        <taxon>Alphaproteobacteria</taxon>
        <taxon>Sphingomonadales</taxon>
        <taxon>Sphingomonadaceae</taxon>
        <taxon>Novosphingobium</taxon>
    </lineage>
</organism>
<dbReference type="PROSITE" id="PS50110">
    <property type="entry name" value="RESPONSE_REGULATORY"/>
    <property type="match status" value="1"/>
</dbReference>
<feature type="domain" description="Sigma-54 factor interaction" evidence="8">
    <location>
        <begin position="127"/>
        <end position="355"/>
    </location>
</feature>
<dbReference type="Proteomes" id="UP001556118">
    <property type="component" value="Unassembled WGS sequence"/>
</dbReference>
<evidence type="ECO:0000256" key="1">
    <source>
        <dbReference type="ARBA" id="ARBA00022741"/>
    </source>
</evidence>
<keyword evidence="2" id="KW-0067">ATP-binding</keyword>
<evidence type="ECO:0000256" key="6">
    <source>
        <dbReference type="ARBA" id="ARBA00023163"/>
    </source>
</evidence>
<protein>
    <submittedName>
        <fullName evidence="10">Sigma-54-dependent transcriptional regulator</fullName>
    </submittedName>
</protein>
<dbReference type="Gene3D" id="1.10.8.60">
    <property type="match status" value="1"/>
</dbReference>
<reference evidence="10 11" key="1">
    <citation type="submission" date="2024-06" db="EMBL/GenBank/DDBJ databases">
        <title>Novosphingobium rhizovicinus M1R2S20.</title>
        <authorList>
            <person name="Sun J.-Q."/>
        </authorList>
    </citation>
    <scope>NUCLEOTIDE SEQUENCE [LARGE SCALE GENOMIC DNA]</scope>
    <source>
        <strain evidence="10 11">M1R2S20</strain>
    </source>
</reference>
<dbReference type="PANTHER" id="PTHR32071:SF21">
    <property type="entry name" value="TRANSCRIPTIONAL REGULATORY PROTEIN FLGR"/>
    <property type="match status" value="1"/>
</dbReference>
<dbReference type="InterPro" id="IPR027417">
    <property type="entry name" value="P-loop_NTPase"/>
</dbReference>
<dbReference type="RefSeq" id="WP_367770492.1">
    <property type="nucleotide sequence ID" value="NZ_JBFNXR010000021.1"/>
</dbReference>
<dbReference type="Pfam" id="PF00158">
    <property type="entry name" value="Sigma54_activat"/>
    <property type="match status" value="1"/>
</dbReference>
<dbReference type="InterPro" id="IPR058031">
    <property type="entry name" value="AAA_lid_NorR"/>
</dbReference>
<keyword evidence="11" id="KW-1185">Reference proteome</keyword>
<dbReference type="InterPro" id="IPR009057">
    <property type="entry name" value="Homeodomain-like_sf"/>
</dbReference>
<evidence type="ECO:0000256" key="5">
    <source>
        <dbReference type="ARBA" id="ARBA00023125"/>
    </source>
</evidence>
<name>A0ABV3R8U4_9SPHN</name>
<dbReference type="Pfam" id="PF02954">
    <property type="entry name" value="HTH_8"/>
    <property type="match status" value="1"/>
</dbReference>
<dbReference type="Gene3D" id="3.40.50.300">
    <property type="entry name" value="P-loop containing nucleotide triphosphate hydrolases"/>
    <property type="match status" value="1"/>
</dbReference>
<gene>
    <name evidence="10" type="ORF">ABUH87_04880</name>
</gene>
<dbReference type="Pfam" id="PF25601">
    <property type="entry name" value="AAA_lid_14"/>
    <property type="match status" value="1"/>
</dbReference>
<dbReference type="Pfam" id="PF00072">
    <property type="entry name" value="Response_reg"/>
    <property type="match status" value="1"/>
</dbReference>
<evidence type="ECO:0000259" key="8">
    <source>
        <dbReference type="PROSITE" id="PS50045"/>
    </source>
</evidence>
<dbReference type="PANTHER" id="PTHR32071">
    <property type="entry name" value="TRANSCRIPTIONAL REGULATORY PROTEIN"/>
    <property type="match status" value="1"/>
</dbReference>
<evidence type="ECO:0000313" key="10">
    <source>
        <dbReference type="EMBL" id="MEW9854511.1"/>
    </source>
</evidence>
<dbReference type="InterPro" id="IPR003593">
    <property type="entry name" value="AAA+_ATPase"/>
</dbReference>
<dbReference type="CDD" id="cd00156">
    <property type="entry name" value="REC"/>
    <property type="match status" value="1"/>
</dbReference>
<dbReference type="InterPro" id="IPR011006">
    <property type="entry name" value="CheY-like_superfamily"/>
</dbReference>
<dbReference type="SUPFAM" id="SSF52172">
    <property type="entry name" value="CheY-like"/>
    <property type="match status" value="1"/>
</dbReference>
<keyword evidence="4" id="KW-0805">Transcription regulation</keyword>
<proteinExistence type="predicted"/>
<dbReference type="SMART" id="SM00448">
    <property type="entry name" value="REC"/>
    <property type="match status" value="1"/>
</dbReference>
<dbReference type="PRINTS" id="PR01590">
    <property type="entry name" value="HTHFIS"/>
</dbReference>
<evidence type="ECO:0000259" key="9">
    <source>
        <dbReference type="PROSITE" id="PS50110"/>
    </source>
</evidence>
<keyword evidence="1" id="KW-0547">Nucleotide-binding</keyword>
<dbReference type="SUPFAM" id="SSF52540">
    <property type="entry name" value="P-loop containing nucleoside triphosphate hydrolases"/>
    <property type="match status" value="1"/>
</dbReference>
<accession>A0ABV3R8U4</accession>
<comment type="caution">
    <text evidence="10">The sequence shown here is derived from an EMBL/GenBank/DDBJ whole genome shotgun (WGS) entry which is preliminary data.</text>
</comment>
<dbReference type="CDD" id="cd00009">
    <property type="entry name" value="AAA"/>
    <property type="match status" value="1"/>
</dbReference>
<evidence type="ECO:0000256" key="4">
    <source>
        <dbReference type="ARBA" id="ARBA00023015"/>
    </source>
</evidence>
<keyword evidence="6" id="KW-0804">Transcription</keyword>
<evidence type="ECO:0000256" key="3">
    <source>
        <dbReference type="ARBA" id="ARBA00023012"/>
    </source>
</evidence>
<dbReference type="Gene3D" id="1.10.10.60">
    <property type="entry name" value="Homeodomain-like"/>
    <property type="match status" value="1"/>
</dbReference>